<sequence>MRHPWIDARYILWWAPGCCLQRKSWKIATEYDLFILNGVVVTDTEIREYDVAIKGEKIAKVVARGSLNEVKALKTIDAEGGCQEAWTVMFISKNLYYLGWTRERYFHRTEFRPLPPSVQ</sequence>
<protein>
    <submittedName>
        <fullName evidence="1">Uncharacterized protein</fullName>
    </submittedName>
</protein>
<name>A0A6A5U873_9PLEO</name>
<proteinExistence type="predicted"/>
<dbReference type="AlphaFoldDB" id="A0A6A5U873"/>
<evidence type="ECO:0000313" key="1">
    <source>
        <dbReference type="EMBL" id="KAF1961353.1"/>
    </source>
</evidence>
<dbReference type="InterPro" id="IPR011059">
    <property type="entry name" value="Metal-dep_hydrolase_composite"/>
</dbReference>
<dbReference type="EMBL" id="ML976981">
    <property type="protein sequence ID" value="KAF1961353.1"/>
    <property type="molecule type" value="Genomic_DNA"/>
</dbReference>
<dbReference type="Gene3D" id="2.30.40.10">
    <property type="entry name" value="Urease, subunit C, domain 1"/>
    <property type="match status" value="1"/>
</dbReference>
<organism evidence="1 2">
    <name type="scientific">Byssothecium circinans</name>
    <dbReference type="NCBI Taxonomy" id="147558"/>
    <lineage>
        <taxon>Eukaryota</taxon>
        <taxon>Fungi</taxon>
        <taxon>Dikarya</taxon>
        <taxon>Ascomycota</taxon>
        <taxon>Pezizomycotina</taxon>
        <taxon>Dothideomycetes</taxon>
        <taxon>Pleosporomycetidae</taxon>
        <taxon>Pleosporales</taxon>
        <taxon>Massarineae</taxon>
        <taxon>Massarinaceae</taxon>
        <taxon>Byssothecium</taxon>
    </lineage>
</organism>
<accession>A0A6A5U873</accession>
<evidence type="ECO:0000313" key="2">
    <source>
        <dbReference type="Proteomes" id="UP000800035"/>
    </source>
</evidence>
<dbReference type="GO" id="GO:0016810">
    <property type="term" value="F:hydrolase activity, acting on carbon-nitrogen (but not peptide) bonds"/>
    <property type="evidence" value="ECO:0007669"/>
    <property type="project" value="InterPro"/>
</dbReference>
<keyword evidence="2" id="KW-1185">Reference proteome</keyword>
<gene>
    <name evidence="1" type="ORF">CC80DRAFT_577777</name>
</gene>
<dbReference type="Proteomes" id="UP000800035">
    <property type="component" value="Unassembled WGS sequence"/>
</dbReference>
<dbReference type="SUPFAM" id="SSF51338">
    <property type="entry name" value="Composite domain of metallo-dependent hydrolases"/>
    <property type="match status" value="1"/>
</dbReference>
<reference evidence="1" key="1">
    <citation type="journal article" date="2020" name="Stud. Mycol.">
        <title>101 Dothideomycetes genomes: a test case for predicting lifestyles and emergence of pathogens.</title>
        <authorList>
            <person name="Haridas S."/>
            <person name="Albert R."/>
            <person name="Binder M."/>
            <person name="Bloem J."/>
            <person name="Labutti K."/>
            <person name="Salamov A."/>
            <person name="Andreopoulos B."/>
            <person name="Baker S."/>
            <person name="Barry K."/>
            <person name="Bills G."/>
            <person name="Bluhm B."/>
            <person name="Cannon C."/>
            <person name="Castanera R."/>
            <person name="Culley D."/>
            <person name="Daum C."/>
            <person name="Ezra D."/>
            <person name="Gonzalez J."/>
            <person name="Henrissat B."/>
            <person name="Kuo A."/>
            <person name="Liang C."/>
            <person name="Lipzen A."/>
            <person name="Lutzoni F."/>
            <person name="Magnuson J."/>
            <person name="Mondo S."/>
            <person name="Nolan M."/>
            <person name="Ohm R."/>
            <person name="Pangilinan J."/>
            <person name="Park H.-J."/>
            <person name="Ramirez L."/>
            <person name="Alfaro M."/>
            <person name="Sun H."/>
            <person name="Tritt A."/>
            <person name="Yoshinaga Y."/>
            <person name="Zwiers L.-H."/>
            <person name="Turgeon B."/>
            <person name="Goodwin S."/>
            <person name="Spatafora J."/>
            <person name="Crous P."/>
            <person name="Grigoriev I."/>
        </authorList>
    </citation>
    <scope>NUCLEOTIDE SEQUENCE</scope>
    <source>
        <strain evidence="1">CBS 675.92</strain>
    </source>
</reference>